<dbReference type="Proteomes" id="UP000186594">
    <property type="component" value="Unassembled WGS sequence"/>
</dbReference>
<dbReference type="GO" id="GO:0004057">
    <property type="term" value="F:arginyl-tRNA--protein transferase activity"/>
    <property type="evidence" value="ECO:0007669"/>
    <property type="project" value="UniProtKB-EC"/>
</dbReference>
<dbReference type="AlphaFoldDB" id="A0A1U7LRQ0"/>
<comment type="caution">
    <text evidence="8">The sequence shown here is derived from an EMBL/GenBank/DDBJ whole genome shotgun (WGS) entry which is preliminary data.</text>
</comment>
<comment type="similarity">
    <text evidence="1">Belongs to the R-transferase family.</text>
</comment>
<feature type="domain" description="G" evidence="5">
    <location>
        <begin position="261"/>
        <end position="336"/>
    </location>
</feature>
<dbReference type="GO" id="GO:0005737">
    <property type="term" value="C:cytoplasm"/>
    <property type="evidence" value="ECO:0007669"/>
    <property type="project" value="TreeGrafter"/>
</dbReference>
<keyword evidence="9" id="KW-1185">Reference proteome</keyword>
<dbReference type="InterPro" id="IPR007472">
    <property type="entry name" value="N-end_Aminoacyl_Trfase_C"/>
</dbReference>
<dbReference type="InterPro" id="IPR006073">
    <property type="entry name" value="GTP-bd"/>
</dbReference>
<keyword evidence="3 8" id="KW-0808">Transferase</keyword>
<dbReference type="Pfam" id="PF04377">
    <property type="entry name" value="ATE_C"/>
    <property type="match status" value="1"/>
</dbReference>
<protein>
    <recommendedName>
        <fullName evidence="2">arginyltransferase</fullName>
        <ecNumber evidence="2">2.3.2.8</ecNumber>
    </recommendedName>
</protein>
<sequence>MSACRFGRTCSCISSWKLRSLVIPILFRNFNICRVVADLRDSKRRPPVQNKPVKCSGCGAIFHPKLQLENTQNKKYERFELSAFSASYANLPPEIREKILPLDQTQLDYEPRKKKRSENYPVCERCHSLRHHARLPSDAVVPPEPLPSASSQASFFTEIRKSHNPLVIHIVDVMDFPMSVIKDIEARAGSKTRVIYVVNRIDAIQKERRDDKKLLRYFQTELPILLGRRWVKVLCVSAEKGWGIRELADLITLHSSGSTDVYFVGPANVGKSSIIGALARRARLAEGLPTKSHVPGTTVDLTALDKAAFGGLLGENQTGHVIDTPGFLASGGDLTRWIQEDRLLDMIIRKERRETPEWLGPGQSLLLGGLVKIDNLADIASKPLAFLLQTNLPAHVARTERIEELIHLDLADVMKKIPIVTTVATGPEMKEAVTIRRTWNESNRFAFEIVMTGLGFVSFGAAFNQAMLQVSSPSGRGIAVRKPLLDKIWLNVVQYVGYSEGDCGYCKGLDTSRKFGLWAHSLTLDHYQKLIDRGWRRFDFPIFKGLTFSSGKYVYKPDIKQSCCPQYTIRLDGREFAPSKEQKRVLSRLKKFIIGSTPKDNTSASGAVSSRSNFDLVAAVHMGEIDKKQKDKFQVQLTSTEFTDEKFELYRTYQRVVHKEEEEDISPEGFKRFLCQKLESTGYSEKHGSFHQEYRLDGVLIALAVLDLLPAGISSVYFIYDPDYSKLSLGKVSALREIALTIEEGYRLLYSPMPQDEI</sequence>
<evidence type="ECO:0000256" key="3">
    <source>
        <dbReference type="ARBA" id="ARBA00022679"/>
    </source>
</evidence>
<dbReference type="SUPFAM" id="SSF52540">
    <property type="entry name" value="P-loop containing nucleoside triphosphate hydrolases"/>
    <property type="match status" value="1"/>
</dbReference>
<feature type="domain" description="N-end rule aminoacyl transferase C-terminal" evidence="7">
    <location>
        <begin position="645"/>
        <end position="750"/>
    </location>
</feature>
<dbReference type="InterPro" id="IPR027417">
    <property type="entry name" value="P-loop_NTPase"/>
</dbReference>
<reference evidence="8 9" key="1">
    <citation type="submission" date="2016-04" db="EMBL/GenBank/DDBJ databases">
        <title>Evolutionary innovation and constraint leading to complex multicellularity in the Ascomycota.</title>
        <authorList>
            <person name="Cisse O."/>
            <person name="Nguyen A."/>
            <person name="Hewitt D.A."/>
            <person name="Jedd G."/>
            <person name="Stajich J.E."/>
        </authorList>
    </citation>
    <scope>NUCLEOTIDE SEQUENCE [LARGE SCALE GENOMIC DNA]</scope>
    <source>
        <strain evidence="8 9">DAH-3</strain>
    </source>
</reference>
<dbReference type="EC" id="2.3.2.8" evidence="2"/>
<keyword evidence="4" id="KW-0012">Acyltransferase</keyword>
<dbReference type="Gene3D" id="3.40.50.300">
    <property type="entry name" value="P-loop containing nucleotide triphosphate hydrolases"/>
    <property type="match status" value="1"/>
</dbReference>
<dbReference type="OrthoDB" id="74183at2759"/>
<dbReference type="SUPFAM" id="SSF55729">
    <property type="entry name" value="Acyl-CoA N-acyltransferases (Nat)"/>
    <property type="match status" value="1"/>
</dbReference>
<organism evidence="8 9">
    <name type="scientific">Neolecta irregularis (strain DAH-3)</name>
    <dbReference type="NCBI Taxonomy" id="1198029"/>
    <lineage>
        <taxon>Eukaryota</taxon>
        <taxon>Fungi</taxon>
        <taxon>Dikarya</taxon>
        <taxon>Ascomycota</taxon>
        <taxon>Taphrinomycotina</taxon>
        <taxon>Neolectales</taxon>
        <taxon>Neolectaceae</taxon>
        <taxon>Neolecta</taxon>
    </lineage>
</organism>
<dbReference type="GO" id="GO:0005525">
    <property type="term" value="F:GTP binding"/>
    <property type="evidence" value="ECO:0007669"/>
    <property type="project" value="InterPro"/>
</dbReference>
<evidence type="ECO:0000313" key="9">
    <source>
        <dbReference type="Proteomes" id="UP000186594"/>
    </source>
</evidence>
<proteinExistence type="inferred from homology"/>
<name>A0A1U7LRQ0_NEOID</name>
<dbReference type="InterPro" id="IPR030700">
    <property type="entry name" value="N-end_Aminoacyl_Trfase"/>
</dbReference>
<evidence type="ECO:0000259" key="5">
    <source>
        <dbReference type="Pfam" id="PF01926"/>
    </source>
</evidence>
<dbReference type="InterPro" id="IPR007471">
    <property type="entry name" value="N-end_Aminoacyl_Trfase_N"/>
</dbReference>
<dbReference type="PANTHER" id="PTHR21367:SF1">
    <property type="entry name" value="ARGINYL-TRNA--PROTEIN TRANSFERASE 1"/>
    <property type="match status" value="1"/>
</dbReference>
<evidence type="ECO:0000256" key="2">
    <source>
        <dbReference type="ARBA" id="ARBA00012025"/>
    </source>
</evidence>
<dbReference type="Pfam" id="PF04376">
    <property type="entry name" value="ATE_N"/>
    <property type="match status" value="1"/>
</dbReference>
<dbReference type="EMBL" id="LXFE01000426">
    <property type="protein sequence ID" value="OLL25350.1"/>
    <property type="molecule type" value="Genomic_DNA"/>
</dbReference>
<evidence type="ECO:0000256" key="1">
    <source>
        <dbReference type="ARBA" id="ARBA00009991"/>
    </source>
</evidence>
<evidence type="ECO:0000259" key="6">
    <source>
        <dbReference type="Pfam" id="PF04376"/>
    </source>
</evidence>
<evidence type="ECO:0000256" key="4">
    <source>
        <dbReference type="ARBA" id="ARBA00023315"/>
    </source>
</evidence>
<dbReference type="Pfam" id="PF01926">
    <property type="entry name" value="MMR_HSR1"/>
    <property type="match status" value="1"/>
</dbReference>
<dbReference type="STRING" id="1198029.A0A1U7LRQ0"/>
<accession>A0A1U7LRQ0</accession>
<dbReference type="InterPro" id="IPR016181">
    <property type="entry name" value="Acyl_CoA_acyltransferase"/>
</dbReference>
<dbReference type="CDD" id="cd01855">
    <property type="entry name" value="YqeH"/>
    <property type="match status" value="1"/>
</dbReference>
<dbReference type="PANTHER" id="PTHR21367">
    <property type="entry name" value="ARGININE-TRNA-PROTEIN TRANSFERASE 1"/>
    <property type="match status" value="1"/>
</dbReference>
<dbReference type="EMBL" id="LXFE01000426">
    <property type="protein sequence ID" value="OLL25349.1"/>
    <property type="molecule type" value="Genomic_DNA"/>
</dbReference>
<feature type="domain" description="N-end aminoacyl transferase N-terminal" evidence="6">
    <location>
        <begin position="502"/>
        <end position="584"/>
    </location>
</feature>
<gene>
    <name evidence="8" type="ORF">NEOLI_002975</name>
</gene>
<evidence type="ECO:0000313" key="8">
    <source>
        <dbReference type="EMBL" id="OLL25350.1"/>
    </source>
</evidence>
<evidence type="ECO:0000259" key="7">
    <source>
        <dbReference type="Pfam" id="PF04377"/>
    </source>
</evidence>